<evidence type="ECO:0000313" key="2">
    <source>
        <dbReference type="Proteomes" id="UP000006671"/>
    </source>
</evidence>
<name>D2V1T7_NAEGR</name>
<dbReference type="OMA" id="WNVALHA"/>
<dbReference type="OrthoDB" id="10254117at2759"/>
<dbReference type="KEGG" id="ngr:NAEGRDRAFT_78177"/>
<dbReference type="AlphaFoldDB" id="D2V1T7"/>
<evidence type="ECO:0000313" key="1">
    <source>
        <dbReference type="EMBL" id="EFC49218.1"/>
    </source>
</evidence>
<reference evidence="1 2" key="1">
    <citation type="journal article" date="2010" name="Cell">
        <title>The genome of Naegleria gruberi illuminates early eukaryotic versatility.</title>
        <authorList>
            <person name="Fritz-Laylin L.K."/>
            <person name="Prochnik S.E."/>
            <person name="Ginger M.L."/>
            <person name="Dacks J.B."/>
            <person name="Carpenter M.L."/>
            <person name="Field M.C."/>
            <person name="Kuo A."/>
            <person name="Paredez A."/>
            <person name="Chapman J."/>
            <person name="Pham J."/>
            <person name="Shu S."/>
            <person name="Neupane R."/>
            <person name="Cipriano M."/>
            <person name="Mancuso J."/>
            <person name="Tu H."/>
            <person name="Salamov A."/>
            <person name="Lindquist E."/>
            <person name="Shapiro H."/>
            <person name="Lucas S."/>
            <person name="Grigoriev I.V."/>
            <person name="Cande W.Z."/>
            <person name="Fulton C."/>
            <person name="Rokhsar D.S."/>
            <person name="Dawson S.C."/>
        </authorList>
    </citation>
    <scope>NUCLEOTIDE SEQUENCE [LARGE SCALE GENOMIC DNA]</scope>
    <source>
        <strain evidence="1 2">NEG-M</strain>
    </source>
</reference>
<proteinExistence type="predicted"/>
<protein>
    <submittedName>
        <fullName evidence="1">Uncharacterized protein</fullName>
    </submittedName>
</protein>
<gene>
    <name evidence="1" type="ORF">NAEGRDRAFT_78177</name>
</gene>
<dbReference type="VEuPathDB" id="AmoebaDB:NAEGRDRAFT_78177"/>
<dbReference type="EMBL" id="GG738848">
    <property type="protein sequence ID" value="EFC49218.1"/>
    <property type="molecule type" value="Genomic_DNA"/>
</dbReference>
<dbReference type="InParanoid" id="D2V1T7"/>
<keyword evidence="2" id="KW-1185">Reference proteome</keyword>
<sequence length="249" mass="28996">MKSIVTTINRLNKNNKSSSIICTIQSRCYSEDVAKSQFKISPSQAARNKFIEYRANNLENYMGMVNFVPDVAHIGQRRCHNQVIPRDAPAQLSKLGLDLYTRVTPILTFIKNVAWDNMCSHDVEFVEEWECCQKQYERDSSKLTAEDKQILDPIMNRATLLWNVALHAENISSILATLGMKYRNTYSYPDEDKDMILDITAEYVELRDKHWEDREIRDKLANSIFQRLTLLKQKIVLPELTIKFPKLFV</sequence>
<dbReference type="RefSeq" id="XP_002681962.1">
    <property type="nucleotide sequence ID" value="XM_002681916.1"/>
</dbReference>
<accession>D2V1T7</accession>
<dbReference type="Proteomes" id="UP000006671">
    <property type="component" value="Unassembled WGS sequence"/>
</dbReference>
<dbReference type="GeneID" id="8850038"/>
<organism evidence="2">
    <name type="scientific">Naegleria gruberi</name>
    <name type="common">Amoeba</name>
    <dbReference type="NCBI Taxonomy" id="5762"/>
    <lineage>
        <taxon>Eukaryota</taxon>
        <taxon>Discoba</taxon>
        <taxon>Heterolobosea</taxon>
        <taxon>Tetramitia</taxon>
        <taxon>Eutetramitia</taxon>
        <taxon>Vahlkampfiidae</taxon>
        <taxon>Naegleria</taxon>
    </lineage>
</organism>